<evidence type="ECO:0000256" key="1">
    <source>
        <dbReference type="SAM" id="MobiDB-lite"/>
    </source>
</evidence>
<evidence type="ECO:0000313" key="2">
    <source>
        <dbReference type="EMBL" id="NNA46160.1"/>
    </source>
</evidence>
<reference evidence="2 3" key="1">
    <citation type="journal article" date="2020" name="Front. Microbiol.">
        <title>Genetic Organization of the aprX-lipA2 Operon Affects the Proteolytic Potential of Pseudomonas Species in Milk.</title>
        <authorList>
            <person name="Maier C."/>
            <person name="Huptas C."/>
            <person name="von Neubeck M."/>
            <person name="Scherer S."/>
            <person name="Wenning M."/>
            <person name="Lucking G."/>
        </authorList>
    </citation>
    <scope>NUCLEOTIDE SEQUENCE [LARGE SCALE GENOMIC DNA]</scope>
    <source>
        <strain evidence="2 3">WS 4997</strain>
    </source>
</reference>
<name>A0A7Y1LHE1_9PSED</name>
<organism evidence="2 3">
    <name type="scientific">Pseudomonas lactis</name>
    <dbReference type="NCBI Taxonomy" id="1615674"/>
    <lineage>
        <taxon>Bacteria</taxon>
        <taxon>Pseudomonadati</taxon>
        <taxon>Pseudomonadota</taxon>
        <taxon>Gammaproteobacteria</taxon>
        <taxon>Pseudomonadales</taxon>
        <taxon>Pseudomonadaceae</taxon>
        <taxon>Pseudomonas</taxon>
    </lineage>
</organism>
<feature type="region of interest" description="Disordered" evidence="1">
    <location>
        <begin position="1"/>
        <end position="24"/>
    </location>
</feature>
<dbReference type="Proteomes" id="UP000583279">
    <property type="component" value="Unassembled WGS sequence"/>
</dbReference>
<comment type="caution">
    <text evidence="2">The sequence shown here is derived from an EMBL/GenBank/DDBJ whole genome shotgun (WGS) entry which is preliminary data.</text>
</comment>
<gene>
    <name evidence="2" type="ORF">HBO18_18755</name>
</gene>
<dbReference type="AlphaFoldDB" id="A0A7Y1LHE1"/>
<evidence type="ECO:0000313" key="3">
    <source>
        <dbReference type="Proteomes" id="UP000583279"/>
    </source>
</evidence>
<dbReference type="RefSeq" id="WP_169856070.1">
    <property type="nucleotide sequence ID" value="NZ_JAAQYK010000006.1"/>
</dbReference>
<proteinExistence type="predicted"/>
<dbReference type="EMBL" id="JAAQYK010000006">
    <property type="protein sequence ID" value="NNA46160.1"/>
    <property type="molecule type" value="Genomic_DNA"/>
</dbReference>
<protein>
    <submittedName>
        <fullName evidence="2">Uncharacterized protein</fullName>
    </submittedName>
</protein>
<sequence length="88" mass="9578">MNQSERLSSTSPGDENSLTQRVTRSKLTFRMGAPNIYSAAHTALPKVEKSKSSMASYYSPAVVQGLVDVMEGSREIAIPKVIQVVGEY</sequence>
<accession>A0A7Y1LHE1</accession>